<gene>
    <name evidence="1" type="ORF">GPNADHDJ_00250</name>
</gene>
<accession>A0AAX1I9Y7</accession>
<reference evidence="1 2" key="1">
    <citation type="submission" date="2020-08" db="EMBL/GenBank/DDBJ databases">
        <title>Phenotypic and transcriptomic analysis of seven clinical Stenotrophomonas maltophilia isolates identify a small set of shared and commonly regulated genes involved in biofilm lifestyle.</title>
        <authorList>
            <person name="Alio I."/>
            <person name="Gudzuhn M."/>
            <person name="Streit W."/>
        </authorList>
    </citation>
    <scope>NUCLEOTIDE SEQUENCE [LARGE SCALE GENOMIC DNA]</scope>
    <source>
        <strain evidence="1 2">UHH_SKK55</strain>
    </source>
</reference>
<dbReference type="EMBL" id="CP060025">
    <property type="protein sequence ID" value="QNG76084.1"/>
    <property type="molecule type" value="Genomic_DNA"/>
</dbReference>
<organism evidence="1 2">
    <name type="scientific">Stenotrophomonas maltophilia</name>
    <name type="common">Pseudomonas maltophilia</name>
    <name type="synonym">Xanthomonas maltophilia</name>
    <dbReference type="NCBI Taxonomy" id="40324"/>
    <lineage>
        <taxon>Bacteria</taxon>
        <taxon>Pseudomonadati</taxon>
        <taxon>Pseudomonadota</taxon>
        <taxon>Gammaproteobacteria</taxon>
        <taxon>Lysobacterales</taxon>
        <taxon>Lysobacteraceae</taxon>
        <taxon>Stenotrophomonas</taxon>
        <taxon>Stenotrophomonas maltophilia group</taxon>
    </lineage>
</organism>
<name>A0AAX1I9Y7_STEMA</name>
<evidence type="ECO:0000313" key="2">
    <source>
        <dbReference type="Proteomes" id="UP000515598"/>
    </source>
</evidence>
<proteinExistence type="predicted"/>
<sequence length="217" mass="23468">MTISKLAILNAVKAAISRAKASGSPYAQGKAYELRVLLRLLRIIDSAGYKLTCTPKMAGVLTFGGSPCKANHPDHDYISGSTSTEKLEIRISVQVTTLSHSWKGTTVVKAADRHEIDVGVYRPIKTRRYPAFTELLLGVSCKTGGWNKAYVREALGMRRELGFLTSPRTSLTSSAPWFIATVPCDPPVPFALYATNAGSAVYASLAALGLYVEHYKG</sequence>
<dbReference type="Proteomes" id="UP000515598">
    <property type="component" value="Chromosome"/>
</dbReference>
<dbReference type="AlphaFoldDB" id="A0AAX1I9Y7"/>
<protein>
    <submittedName>
        <fullName evidence="1">Uncharacterized protein</fullName>
    </submittedName>
</protein>
<evidence type="ECO:0000313" key="1">
    <source>
        <dbReference type="EMBL" id="QNG76084.1"/>
    </source>
</evidence>